<proteinExistence type="predicted"/>
<dbReference type="Pfam" id="PF13439">
    <property type="entry name" value="Glyco_transf_4"/>
    <property type="match status" value="1"/>
</dbReference>
<dbReference type="SUPFAM" id="SSF53756">
    <property type="entry name" value="UDP-Glycosyltransferase/glycogen phosphorylase"/>
    <property type="match status" value="1"/>
</dbReference>
<dbReference type="GO" id="GO:0016757">
    <property type="term" value="F:glycosyltransferase activity"/>
    <property type="evidence" value="ECO:0007669"/>
    <property type="project" value="UniProtKB-ARBA"/>
</dbReference>
<organism evidence="3 4">
    <name type="scientific">Asticcacaulis excentricus</name>
    <dbReference type="NCBI Taxonomy" id="78587"/>
    <lineage>
        <taxon>Bacteria</taxon>
        <taxon>Pseudomonadati</taxon>
        <taxon>Pseudomonadota</taxon>
        <taxon>Alphaproteobacteria</taxon>
        <taxon>Caulobacterales</taxon>
        <taxon>Caulobacteraceae</taxon>
        <taxon>Asticcacaulis</taxon>
    </lineage>
</organism>
<feature type="domain" description="Glycosyltransferase subfamily 4-like N-terminal" evidence="2">
    <location>
        <begin position="13"/>
        <end position="137"/>
    </location>
</feature>
<dbReference type="AlphaFoldDB" id="A0A3G9G6B1"/>
<accession>A0A3G9G6B1</accession>
<reference evidence="4" key="1">
    <citation type="journal article" date="2017" name="Biotechnol. Biofuels">
        <title>Evaluation of environmental bacterial communities as a factor affecting the growth of duckweed Lemna minor.</title>
        <authorList>
            <person name="Ishizawa H."/>
            <person name="Kuroda M."/>
            <person name="Morikawa M."/>
            <person name="Ike M."/>
        </authorList>
    </citation>
    <scope>NUCLEOTIDE SEQUENCE [LARGE SCALE GENOMIC DNA]</scope>
    <source>
        <strain evidence="4">M6</strain>
    </source>
</reference>
<feature type="domain" description="Glycosyl transferase family 1" evidence="1">
    <location>
        <begin position="156"/>
        <end position="312"/>
    </location>
</feature>
<gene>
    <name evidence="3" type="ORF">EM6_2076</name>
</gene>
<dbReference type="CDD" id="cd03811">
    <property type="entry name" value="GT4_GT28_WabH-like"/>
    <property type="match status" value="1"/>
</dbReference>
<evidence type="ECO:0000259" key="1">
    <source>
        <dbReference type="Pfam" id="PF00534"/>
    </source>
</evidence>
<dbReference type="Gene3D" id="3.40.50.2000">
    <property type="entry name" value="Glycogen Phosphorylase B"/>
    <property type="match status" value="2"/>
</dbReference>
<dbReference type="PANTHER" id="PTHR12526">
    <property type="entry name" value="GLYCOSYLTRANSFERASE"/>
    <property type="match status" value="1"/>
</dbReference>
<evidence type="ECO:0000313" key="3">
    <source>
        <dbReference type="EMBL" id="BBF81475.1"/>
    </source>
</evidence>
<dbReference type="EMBL" id="AP018827">
    <property type="protein sequence ID" value="BBF81475.1"/>
    <property type="molecule type" value="Genomic_DNA"/>
</dbReference>
<evidence type="ECO:0000259" key="2">
    <source>
        <dbReference type="Pfam" id="PF13439"/>
    </source>
</evidence>
<name>A0A3G9G6B1_9CAUL</name>
<dbReference type="PANTHER" id="PTHR12526:SF630">
    <property type="entry name" value="GLYCOSYLTRANSFERASE"/>
    <property type="match status" value="1"/>
</dbReference>
<keyword evidence="3" id="KW-0808">Transferase</keyword>
<dbReference type="RefSeq" id="WP_126422600.1">
    <property type="nucleotide sequence ID" value="NZ_AP018827.1"/>
</dbReference>
<dbReference type="Proteomes" id="UP000278756">
    <property type="component" value="Chromosome 1"/>
</dbReference>
<reference evidence="4" key="2">
    <citation type="journal article" date="2017" name="Plant Physiol. Biochem.">
        <title>Differential oxidative and antioxidative response of duckweed Lemna minor toward plant growth promoting/inhibiting bacteria.</title>
        <authorList>
            <person name="Ishizawa H."/>
            <person name="Kuroda M."/>
            <person name="Morikawa M."/>
            <person name="Ike M."/>
        </authorList>
    </citation>
    <scope>NUCLEOTIDE SEQUENCE [LARGE SCALE GENOMIC DNA]</scope>
    <source>
        <strain evidence="4">M6</strain>
    </source>
</reference>
<protein>
    <submittedName>
        <fullName evidence="3">Putative lipopolysaccharide core biosynthesis glycosyl transferase protein</fullName>
    </submittedName>
</protein>
<dbReference type="Pfam" id="PF00534">
    <property type="entry name" value="Glycos_transf_1"/>
    <property type="match status" value="1"/>
</dbReference>
<dbReference type="OrthoDB" id="529131at2"/>
<dbReference type="InterPro" id="IPR028098">
    <property type="entry name" value="Glyco_trans_4-like_N"/>
</dbReference>
<evidence type="ECO:0000313" key="4">
    <source>
        <dbReference type="Proteomes" id="UP000278756"/>
    </source>
</evidence>
<dbReference type="InterPro" id="IPR001296">
    <property type="entry name" value="Glyco_trans_1"/>
</dbReference>
<sequence length="342" mass="37036">MRIVNLMLAKGRGGLESMAVRYHEALVAEGFEVLSIGHTRGVLAEKVKPEQFARLNSGFTGDPLAALRLKALAKRFQADLIIAHGNRAIALAGHPLAGLGRQTLGVVHNFRFKPGLTKLRAAIAVSPAVQAAITARYPRLETYLLENFTPLVMHPVKTFPLDAPRIGSLGRLHVNKGFDVLIRAAGLLRVRGTEVSLRIAGDGPEKAALEALITELKLEDRVTLLGWIEPPHDFLASLDLFVLSSRVEPFGLVVAEAMAAGVPIVSTRIDGPRHILQDGELATLIPPEDPQALADALEAVLQDWLPILDRAFQAQAHALETYGLIAGRARLKSLINSFHPEN</sequence>